<feature type="domain" description="Nucleotide modification associated" evidence="1">
    <location>
        <begin position="2"/>
        <end position="232"/>
    </location>
</feature>
<evidence type="ECO:0000313" key="3">
    <source>
        <dbReference type="Proteomes" id="UP001162802"/>
    </source>
</evidence>
<evidence type="ECO:0000313" key="2">
    <source>
        <dbReference type="EMBL" id="MCJ1962507.1"/>
    </source>
</evidence>
<evidence type="ECO:0000259" key="1">
    <source>
        <dbReference type="Pfam" id="PF18754"/>
    </source>
</evidence>
<accession>A0ABT0AH52</accession>
<organism evidence="2 3">
    <name type="scientific">Novosphingobium mangrovi</name>
    <name type="common">ex Hu et al. 2023</name>
    <dbReference type="NCBI Taxonomy" id="2930094"/>
    <lineage>
        <taxon>Bacteria</taxon>
        <taxon>Pseudomonadati</taxon>
        <taxon>Pseudomonadota</taxon>
        <taxon>Alphaproteobacteria</taxon>
        <taxon>Sphingomonadales</taxon>
        <taxon>Sphingomonadaceae</taxon>
        <taxon>Novosphingobium</taxon>
    </lineage>
</organism>
<sequence length="254" mass="27843">MKIVFSRKGFDTTAGGVPSPIVDSAPVSLPIPTPGRSATTYARRGLGDLVEKVTRGRLSADALCHDDPMFGLSPQGEALCWFGQFGAAQGHLAKHGVGVGDRFLFFGLFADPQTGERHHRIFAHMKVRMAGKPEDLRARPDWPEPPLPHPHEIGEWSANNTLWIGPGACARTADPALRLTAPGGPLNLWDVPPWLKRRGLTYHERPERWKRASAHHGPRLDSAKRGQEFICDIGRAEAPRAWLAEIVARIEGDG</sequence>
<dbReference type="EMBL" id="JALHAT010000043">
    <property type="protein sequence ID" value="MCJ1962507.1"/>
    <property type="molecule type" value="Genomic_DNA"/>
</dbReference>
<proteinExistence type="predicted"/>
<protein>
    <recommendedName>
        <fullName evidence="1">Nucleotide modification associated domain-containing protein</fullName>
    </recommendedName>
</protein>
<comment type="caution">
    <text evidence="2">The sequence shown here is derived from an EMBL/GenBank/DDBJ whole genome shotgun (WGS) entry which is preliminary data.</text>
</comment>
<gene>
    <name evidence="2" type="ORF">MTR65_17575</name>
</gene>
<name>A0ABT0AH52_9SPHN</name>
<keyword evidence="3" id="KW-1185">Reference proteome</keyword>
<dbReference type="Proteomes" id="UP001162802">
    <property type="component" value="Unassembled WGS sequence"/>
</dbReference>
<dbReference type="RefSeq" id="WP_243802521.1">
    <property type="nucleotide sequence ID" value="NZ_JALHAT010000043.1"/>
</dbReference>
<dbReference type="Pfam" id="PF18754">
    <property type="entry name" value="Nmad3"/>
    <property type="match status" value="1"/>
</dbReference>
<reference evidence="2" key="1">
    <citation type="submission" date="2022-03" db="EMBL/GenBank/DDBJ databases">
        <title>Identification of a novel bacterium isolated from mangrove sediments.</title>
        <authorList>
            <person name="Pan X."/>
        </authorList>
    </citation>
    <scope>NUCLEOTIDE SEQUENCE</scope>
    <source>
        <strain evidence="2">B2637</strain>
    </source>
</reference>
<dbReference type="InterPro" id="IPR041135">
    <property type="entry name" value="Nmad3"/>
</dbReference>